<dbReference type="OrthoDB" id="5574975at2759"/>
<name>A0A3S4ZY93_9PLAT</name>
<comment type="caution">
    <text evidence="2">The sequence shown here is derived from an EMBL/GenBank/DDBJ whole genome shotgun (WGS) entry which is preliminary data.</text>
</comment>
<dbReference type="InterPro" id="IPR021841">
    <property type="entry name" value="VAC14_Fig4p-bd"/>
</dbReference>
<accession>A0A3S4ZY93</accession>
<protein>
    <recommendedName>
        <fullName evidence="1">Vacuolar protein 14 C-terminal Fig4-binding domain-containing protein</fullName>
    </recommendedName>
</protein>
<dbReference type="AlphaFoldDB" id="A0A3S4ZY93"/>
<keyword evidence="3" id="KW-1185">Reference proteome</keyword>
<proteinExistence type="predicted"/>
<gene>
    <name evidence="2" type="ORF">PXEA_LOCUS8423</name>
</gene>
<dbReference type="EMBL" id="CAAALY010023019">
    <property type="protein sequence ID" value="VEL14983.1"/>
    <property type="molecule type" value="Genomic_DNA"/>
</dbReference>
<dbReference type="Proteomes" id="UP000784294">
    <property type="component" value="Unassembled WGS sequence"/>
</dbReference>
<reference evidence="2" key="1">
    <citation type="submission" date="2018-11" db="EMBL/GenBank/DDBJ databases">
        <authorList>
            <consortium name="Pathogen Informatics"/>
        </authorList>
    </citation>
    <scope>NUCLEOTIDE SEQUENCE</scope>
</reference>
<evidence type="ECO:0000259" key="1">
    <source>
        <dbReference type="Pfam" id="PF11916"/>
    </source>
</evidence>
<dbReference type="Pfam" id="PF11916">
    <property type="entry name" value="Vac14_Fig4_bd"/>
    <property type="match status" value="1"/>
</dbReference>
<organism evidence="2 3">
    <name type="scientific">Protopolystoma xenopodis</name>
    <dbReference type="NCBI Taxonomy" id="117903"/>
    <lineage>
        <taxon>Eukaryota</taxon>
        <taxon>Metazoa</taxon>
        <taxon>Spiralia</taxon>
        <taxon>Lophotrochozoa</taxon>
        <taxon>Platyhelminthes</taxon>
        <taxon>Monogenea</taxon>
        <taxon>Polyopisthocotylea</taxon>
        <taxon>Polystomatidea</taxon>
        <taxon>Polystomatidae</taxon>
        <taxon>Protopolystoma</taxon>
    </lineage>
</organism>
<feature type="domain" description="Vacuolar protein 14 C-terminal Fig4-binding" evidence="1">
    <location>
        <begin position="1"/>
        <end position="41"/>
    </location>
</feature>
<evidence type="ECO:0000313" key="3">
    <source>
        <dbReference type="Proteomes" id="UP000784294"/>
    </source>
</evidence>
<evidence type="ECO:0000313" key="2">
    <source>
        <dbReference type="EMBL" id="VEL14983.1"/>
    </source>
</evidence>
<sequence length="78" mass="8991">MRMHLLDKRYSAALQETLYCLLMCLPQTEAFRTLHRRLQCVPDSVVLQQAKYVVIGSYALYESLSTDLLTILSRKGIL</sequence>